<accession>W7IC93</accession>
<evidence type="ECO:0000256" key="1">
    <source>
        <dbReference type="SAM" id="MobiDB-lite"/>
    </source>
</evidence>
<keyword evidence="2" id="KW-0732">Signal</keyword>
<name>W7IC93_9PEZI</name>
<feature type="chain" id="PRO_5004894043" description="GPI anchored protein" evidence="2">
    <location>
        <begin position="22"/>
        <end position="345"/>
    </location>
</feature>
<dbReference type="AlphaFoldDB" id="W7IC93"/>
<feature type="region of interest" description="Disordered" evidence="1">
    <location>
        <begin position="157"/>
        <end position="184"/>
    </location>
</feature>
<dbReference type="Proteomes" id="UP000024837">
    <property type="component" value="Unassembled WGS sequence"/>
</dbReference>
<feature type="compositionally biased region" description="Low complexity" evidence="1">
    <location>
        <begin position="165"/>
        <end position="184"/>
    </location>
</feature>
<evidence type="ECO:0000313" key="3">
    <source>
        <dbReference type="EMBL" id="EWC46720.1"/>
    </source>
</evidence>
<evidence type="ECO:0008006" key="5">
    <source>
        <dbReference type="Google" id="ProtNLM"/>
    </source>
</evidence>
<evidence type="ECO:0000313" key="4">
    <source>
        <dbReference type="Proteomes" id="UP000024837"/>
    </source>
</evidence>
<sequence>MQFRTVIVSIAGLAAAASVTAETVQANPAIKHLAARAINAYDGSVVGLIFRRQTPCAAGSSTCGSGCAAGPCCDVNAGLACRQGESCAQIDGQTGCCPDGYVCGGIRGCQDALGGYCTPGSVENGILCCDTSAPICSTSTGVPYCAGAAPNTVYTISSPNPTDSPTDTVTDAPAETTTETATETVTDATTDTATDAPAETTTDTVVYESTTTESTTSTSTLTLTLDSSSNVILPVNPTGDGDATTAPPSTETSTVTVSEPTTTVTLSETVGSPTTSAAELTEPQTSTSTWVSTTTVLVITYPVGNGTANISTGVTISLPEATGAAGRLGVSCFALTVAIGLAFVF</sequence>
<feature type="signal peptide" evidence="2">
    <location>
        <begin position="1"/>
        <end position="21"/>
    </location>
</feature>
<proteinExistence type="predicted"/>
<organism evidence="3 4">
    <name type="scientific">Drechslerella stenobrocha 248</name>
    <dbReference type="NCBI Taxonomy" id="1043628"/>
    <lineage>
        <taxon>Eukaryota</taxon>
        <taxon>Fungi</taxon>
        <taxon>Dikarya</taxon>
        <taxon>Ascomycota</taxon>
        <taxon>Pezizomycotina</taxon>
        <taxon>Orbiliomycetes</taxon>
        <taxon>Orbiliales</taxon>
        <taxon>Orbiliaceae</taxon>
        <taxon>Drechslerella</taxon>
    </lineage>
</organism>
<dbReference type="EMBL" id="KI966415">
    <property type="protein sequence ID" value="EWC46720.1"/>
    <property type="molecule type" value="Genomic_DNA"/>
</dbReference>
<evidence type="ECO:0000256" key="2">
    <source>
        <dbReference type="SAM" id="SignalP"/>
    </source>
</evidence>
<reference evidence="3 4" key="1">
    <citation type="submission" date="2013-05" db="EMBL/GenBank/DDBJ databases">
        <title>Drechslerella stenobrocha genome reveals carnivorous origination and mechanical trapping mechanism of predatory fungi.</title>
        <authorList>
            <person name="Liu X."/>
            <person name="Zhang W."/>
            <person name="Liu K."/>
        </authorList>
    </citation>
    <scope>NUCLEOTIDE SEQUENCE [LARGE SCALE GENOMIC DNA]</scope>
    <source>
        <strain evidence="3 4">248</strain>
    </source>
</reference>
<protein>
    <recommendedName>
        <fullName evidence="5">GPI anchored protein</fullName>
    </recommendedName>
</protein>
<dbReference type="HOGENOM" id="CLU_804165_0_0_1"/>
<dbReference type="OrthoDB" id="5408921at2759"/>
<keyword evidence="4" id="KW-1185">Reference proteome</keyword>
<gene>
    <name evidence="3" type="ORF">DRE_03965</name>
</gene>